<evidence type="ECO:0000313" key="1">
    <source>
        <dbReference type="EMBL" id="SCL74776.1"/>
    </source>
</evidence>
<sequence length="151" mass="16476">MDRGVYALVLENTGCVVRIGALGEREFSAGSHVYVGSARGSGGLARADRHLRLALRRDRPPRWHIDYLLLDPHFFPAAVVTAATDRDCECDLARAVAGPSVPEFGCSDCACPSHLFYRPGDPVPEVAAALRGLGLDARITRIKNERNEHRV</sequence>
<name>A0A1M4MIT6_9EURY</name>
<dbReference type="PANTHER" id="PTHR37460">
    <property type="entry name" value="ENDONUCLEASE III"/>
    <property type="match status" value="1"/>
</dbReference>
<dbReference type="PANTHER" id="PTHR37460:SF1">
    <property type="entry name" value="ENDONUCLEASE III"/>
    <property type="match status" value="1"/>
</dbReference>
<evidence type="ECO:0008006" key="3">
    <source>
        <dbReference type="Google" id="ProtNLM"/>
    </source>
</evidence>
<dbReference type="InterPro" id="IPR002837">
    <property type="entry name" value="DUF123"/>
</dbReference>
<evidence type="ECO:0000313" key="2">
    <source>
        <dbReference type="Proteomes" id="UP000184671"/>
    </source>
</evidence>
<reference evidence="1 2" key="1">
    <citation type="submission" date="2016-08" db="EMBL/GenBank/DDBJ databases">
        <authorList>
            <person name="Seilhamer J.J."/>
        </authorList>
    </citation>
    <scope>NUCLEOTIDE SEQUENCE [LARGE SCALE GENOMIC DNA]</scope>
    <source>
        <strain evidence="1">L21-II-0</strain>
    </source>
</reference>
<dbReference type="AlphaFoldDB" id="A0A1M4MIT6"/>
<accession>A0A1M4MIT6</accession>
<dbReference type="RefSeq" id="WP_074369064.1">
    <property type="nucleotide sequence ID" value="NZ_FMID01000017.1"/>
</dbReference>
<dbReference type="Pfam" id="PF01986">
    <property type="entry name" value="DUF123"/>
    <property type="match status" value="1"/>
</dbReference>
<gene>
    <name evidence="1" type="ORF">L21_0659</name>
</gene>
<dbReference type="STRING" id="118126.L21_0659"/>
<organism evidence="1 2">
    <name type="scientific">Methanoculleus chikugoensis</name>
    <dbReference type="NCBI Taxonomy" id="118126"/>
    <lineage>
        <taxon>Archaea</taxon>
        <taxon>Methanobacteriati</taxon>
        <taxon>Methanobacteriota</taxon>
        <taxon>Stenosarchaea group</taxon>
        <taxon>Methanomicrobia</taxon>
        <taxon>Methanomicrobiales</taxon>
        <taxon>Methanomicrobiaceae</taxon>
        <taxon>Methanoculleus</taxon>
    </lineage>
</organism>
<dbReference type="Proteomes" id="UP000184671">
    <property type="component" value="Unassembled WGS sequence"/>
</dbReference>
<dbReference type="EMBL" id="FMID01000017">
    <property type="protein sequence ID" value="SCL74776.1"/>
    <property type="molecule type" value="Genomic_DNA"/>
</dbReference>
<protein>
    <recommendedName>
        <fullName evidence="3">GIY-YIG domain-containing protein</fullName>
    </recommendedName>
</protein>
<dbReference type="CDD" id="cd10441">
    <property type="entry name" value="GIY-YIG_COG1833"/>
    <property type="match status" value="1"/>
</dbReference>
<proteinExistence type="predicted"/>
<dbReference type="OrthoDB" id="17296at2157"/>